<dbReference type="EMBL" id="CACTIH010000218">
    <property type="protein sequence ID" value="CAA2957345.1"/>
    <property type="molecule type" value="Genomic_DNA"/>
</dbReference>
<dbReference type="SUPFAM" id="SSF52151">
    <property type="entry name" value="FabD/lysophospholipase-like"/>
    <property type="match status" value="1"/>
</dbReference>
<dbReference type="AlphaFoldDB" id="A0A8S0PSK4"/>
<protein>
    <submittedName>
        <fullName evidence="1">Patatin 2</fullName>
    </submittedName>
</protein>
<feature type="non-terminal residue" evidence="1">
    <location>
        <position position="154"/>
    </location>
</feature>
<accession>A0A8S0PSK4</accession>
<comment type="caution">
    <text evidence="1">The sequence shown here is derived from an EMBL/GenBank/DDBJ whole genome shotgun (WGS) entry which is preliminary data.</text>
</comment>
<name>A0A8S0PSK4_OLEEU</name>
<dbReference type="GO" id="GO:0004620">
    <property type="term" value="F:phospholipase activity"/>
    <property type="evidence" value="ECO:0007669"/>
    <property type="project" value="TreeGrafter"/>
</dbReference>
<proteinExistence type="predicted"/>
<dbReference type="OrthoDB" id="1658288at2759"/>
<dbReference type="Gramene" id="OE9A032000T1">
    <property type="protein sequence ID" value="OE9A032000C1"/>
    <property type="gene ID" value="OE9A032000"/>
</dbReference>
<evidence type="ECO:0000313" key="1">
    <source>
        <dbReference type="EMBL" id="CAA2957345.1"/>
    </source>
</evidence>
<sequence>MKQILDGNPDFFPIKPMDYGRFLVISVGTGSSKAQKKYSVEKAAKWGIFEWLLNEGSSPIVDVFTQARADMVDLHISVVFQAFHSQENYLQFKPNTYVGAASIEVATKENLNKLVEIGQNLLKKLVSRVNLDSSLFEPIENGGISKDALKKVFN</sequence>
<dbReference type="InterPro" id="IPR016035">
    <property type="entry name" value="Acyl_Trfase/lysoPLipase"/>
</dbReference>
<dbReference type="PANTHER" id="PTHR32176">
    <property type="entry name" value="XYLOSE ISOMERASE"/>
    <property type="match status" value="1"/>
</dbReference>
<dbReference type="Proteomes" id="UP000594638">
    <property type="component" value="Unassembled WGS sequence"/>
</dbReference>
<dbReference type="PANTHER" id="PTHR32176:SF92">
    <property type="entry name" value="XYLOSE ISOMERASE"/>
    <property type="match status" value="1"/>
</dbReference>
<dbReference type="Gene3D" id="3.40.1090.10">
    <property type="entry name" value="Cytosolic phospholipase A2 catalytic domain"/>
    <property type="match status" value="1"/>
</dbReference>
<gene>
    <name evidence="1" type="ORF">OLEA9_A032000</name>
</gene>
<dbReference type="GO" id="GO:0047372">
    <property type="term" value="F:monoacylglycerol lipase activity"/>
    <property type="evidence" value="ECO:0007669"/>
    <property type="project" value="TreeGrafter"/>
</dbReference>
<reference evidence="1 2" key="1">
    <citation type="submission" date="2019-12" db="EMBL/GenBank/DDBJ databases">
        <authorList>
            <person name="Alioto T."/>
            <person name="Alioto T."/>
            <person name="Gomez Garrido J."/>
        </authorList>
    </citation>
    <scope>NUCLEOTIDE SEQUENCE [LARGE SCALE GENOMIC DNA]</scope>
</reference>
<organism evidence="1 2">
    <name type="scientific">Olea europaea subsp. europaea</name>
    <dbReference type="NCBI Taxonomy" id="158383"/>
    <lineage>
        <taxon>Eukaryota</taxon>
        <taxon>Viridiplantae</taxon>
        <taxon>Streptophyta</taxon>
        <taxon>Embryophyta</taxon>
        <taxon>Tracheophyta</taxon>
        <taxon>Spermatophyta</taxon>
        <taxon>Magnoliopsida</taxon>
        <taxon>eudicotyledons</taxon>
        <taxon>Gunneridae</taxon>
        <taxon>Pentapetalae</taxon>
        <taxon>asterids</taxon>
        <taxon>lamiids</taxon>
        <taxon>Lamiales</taxon>
        <taxon>Oleaceae</taxon>
        <taxon>Oleeae</taxon>
        <taxon>Olea</taxon>
    </lineage>
</organism>
<evidence type="ECO:0000313" key="2">
    <source>
        <dbReference type="Proteomes" id="UP000594638"/>
    </source>
</evidence>
<keyword evidence="2" id="KW-1185">Reference proteome</keyword>